<feature type="transmembrane region" description="Helical" evidence="6">
    <location>
        <begin position="113"/>
        <end position="134"/>
    </location>
</feature>
<dbReference type="InterPro" id="IPR002797">
    <property type="entry name" value="Polysacc_synth"/>
</dbReference>
<proteinExistence type="predicted"/>
<evidence type="ECO:0000256" key="2">
    <source>
        <dbReference type="ARBA" id="ARBA00022475"/>
    </source>
</evidence>
<sequence length="402" mass="46653">MSNRVKKYQAMLFPVFDIALNGLNYFFQIFISWYLIPENYGVLNSLLSFLAIILVVGIAFQTYTAKEVAKGKLKEVNIEGIFKTSIFYMSVVFAILLITSPLIHGFTRGSYSAIILIMIISLVNILLSISRGIFQGSEEFFNLNKSFYIEVISKMLFILVAIRLFRNVEVILISILVGMTISLIYGLIKNRTKFKINRSSFKEITIKEHYLKIVKVIIANFFFYFFTSIDMIMVNFYLPKESGIYAVVLKYSQVLQFVSLSIMTVFVTMLSNSLNNKAEFDNKVRKLFALILVLSIGTVIFYKLVAPYTVEMFFGAIYKEARDYLWMGVVPYIFMIYTFLIININVILERTRYLWILFIGAILITILITIFHSNIQSIFIIESIFYFSLMTILLIQFKVERR</sequence>
<dbReference type="PANTHER" id="PTHR30250">
    <property type="entry name" value="PST FAMILY PREDICTED COLANIC ACID TRANSPORTER"/>
    <property type="match status" value="1"/>
</dbReference>
<dbReference type="STRING" id="36745.CLSAP_03550"/>
<dbReference type="KEGG" id="csr:Cspa_c03600"/>
<feature type="transmembrane region" description="Helical" evidence="6">
    <location>
        <begin position="42"/>
        <end position="65"/>
    </location>
</feature>
<dbReference type="RefSeq" id="WP_015390504.1">
    <property type="nucleotide sequence ID" value="NC_020291.1"/>
</dbReference>
<feature type="transmembrane region" description="Helical" evidence="6">
    <location>
        <begin position="146"/>
        <end position="165"/>
    </location>
</feature>
<feature type="transmembrane region" description="Helical" evidence="6">
    <location>
        <begin position="171"/>
        <end position="188"/>
    </location>
</feature>
<name>M1MCP5_9CLOT</name>
<evidence type="ECO:0000313" key="8">
    <source>
        <dbReference type="Proteomes" id="UP000011728"/>
    </source>
</evidence>
<evidence type="ECO:0000256" key="6">
    <source>
        <dbReference type="SAM" id="Phobius"/>
    </source>
</evidence>
<dbReference type="Proteomes" id="UP000011728">
    <property type="component" value="Chromosome"/>
</dbReference>
<dbReference type="InterPro" id="IPR050833">
    <property type="entry name" value="Poly_Biosynth_Transport"/>
</dbReference>
<protein>
    <submittedName>
        <fullName evidence="7">Polysaccharide biosynthesis protein</fullName>
    </submittedName>
</protein>
<keyword evidence="5 6" id="KW-0472">Membrane</keyword>
<evidence type="ECO:0000256" key="4">
    <source>
        <dbReference type="ARBA" id="ARBA00022989"/>
    </source>
</evidence>
<keyword evidence="3 6" id="KW-0812">Transmembrane</keyword>
<feature type="transmembrane region" description="Helical" evidence="6">
    <location>
        <begin position="12"/>
        <end position="36"/>
    </location>
</feature>
<dbReference type="EMBL" id="CP004121">
    <property type="protein sequence ID" value="AGF54178.1"/>
    <property type="molecule type" value="Genomic_DNA"/>
</dbReference>
<keyword evidence="2" id="KW-1003">Cell membrane</keyword>
<feature type="transmembrane region" description="Helical" evidence="6">
    <location>
        <begin position="209"/>
        <end position="234"/>
    </location>
</feature>
<reference evidence="7 8" key="1">
    <citation type="submission" date="2013-02" db="EMBL/GenBank/DDBJ databases">
        <title>Genome sequence of Clostridium saccharoperbutylacetonicum N1-4(HMT).</title>
        <authorList>
            <person name="Poehlein A."/>
            <person name="Daniel R."/>
        </authorList>
    </citation>
    <scope>NUCLEOTIDE SEQUENCE [LARGE SCALE GENOMIC DNA]</scope>
    <source>
        <strain evidence="8">N1-4(HMT)</strain>
    </source>
</reference>
<feature type="transmembrane region" description="Helical" evidence="6">
    <location>
        <begin position="86"/>
        <end position="107"/>
    </location>
</feature>
<dbReference type="PANTHER" id="PTHR30250:SF11">
    <property type="entry name" value="O-ANTIGEN TRANSPORTER-RELATED"/>
    <property type="match status" value="1"/>
</dbReference>
<dbReference type="PATRIC" id="fig|931276.5.peg.340"/>
<feature type="transmembrane region" description="Helical" evidence="6">
    <location>
        <begin position="353"/>
        <end position="372"/>
    </location>
</feature>
<evidence type="ECO:0000256" key="5">
    <source>
        <dbReference type="ARBA" id="ARBA00023136"/>
    </source>
</evidence>
<feature type="transmembrane region" description="Helical" evidence="6">
    <location>
        <begin position="378"/>
        <end position="397"/>
    </location>
</feature>
<dbReference type="AlphaFoldDB" id="M1MCP5"/>
<gene>
    <name evidence="7" type="ORF">Cspa_c03600</name>
</gene>
<dbReference type="Pfam" id="PF01943">
    <property type="entry name" value="Polysacc_synt"/>
    <property type="match status" value="1"/>
</dbReference>
<dbReference type="HOGENOM" id="CLU_684590_0_0_9"/>
<dbReference type="eggNOG" id="COG2244">
    <property type="taxonomic scope" value="Bacteria"/>
</dbReference>
<keyword evidence="4 6" id="KW-1133">Transmembrane helix</keyword>
<feature type="transmembrane region" description="Helical" evidence="6">
    <location>
        <begin position="287"/>
        <end position="305"/>
    </location>
</feature>
<evidence type="ECO:0000256" key="3">
    <source>
        <dbReference type="ARBA" id="ARBA00022692"/>
    </source>
</evidence>
<evidence type="ECO:0000313" key="7">
    <source>
        <dbReference type="EMBL" id="AGF54178.1"/>
    </source>
</evidence>
<comment type="subcellular location">
    <subcellularLocation>
        <location evidence="1">Cell membrane</location>
        <topology evidence="1">Multi-pass membrane protein</topology>
    </subcellularLocation>
</comment>
<evidence type="ECO:0000256" key="1">
    <source>
        <dbReference type="ARBA" id="ARBA00004651"/>
    </source>
</evidence>
<feature type="transmembrane region" description="Helical" evidence="6">
    <location>
        <begin position="254"/>
        <end position="275"/>
    </location>
</feature>
<keyword evidence="8" id="KW-1185">Reference proteome</keyword>
<dbReference type="GO" id="GO:0005886">
    <property type="term" value="C:plasma membrane"/>
    <property type="evidence" value="ECO:0007669"/>
    <property type="project" value="UniProtKB-SubCell"/>
</dbReference>
<feature type="transmembrane region" description="Helical" evidence="6">
    <location>
        <begin position="325"/>
        <end position="346"/>
    </location>
</feature>
<accession>M1MCP5</accession>
<organism evidence="7 8">
    <name type="scientific">Clostridium saccharoperbutylacetonicum N1-4(HMT)</name>
    <dbReference type="NCBI Taxonomy" id="931276"/>
    <lineage>
        <taxon>Bacteria</taxon>
        <taxon>Bacillati</taxon>
        <taxon>Bacillota</taxon>
        <taxon>Clostridia</taxon>
        <taxon>Eubacteriales</taxon>
        <taxon>Clostridiaceae</taxon>
        <taxon>Clostridium</taxon>
    </lineage>
</organism>
<dbReference type="OrthoDB" id="1902605at2"/>